<dbReference type="Gene3D" id="3.40.50.720">
    <property type="entry name" value="NAD(P)-binding Rossmann-like Domain"/>
    <property type="match status" value="1"/>
</dbReference>
<dbReference type="InParanoid" id="A0A286U6Q1"/>
<dbReference type="EMBL" id="NBII01000010">
    <property type="protein sequence ID" value="PAV15232.1"/>
    <property type="molecule type" value="Genomic_DNA"/>
</dbReference>
<dbReference type="PRINTS" id="PR00081">
    <property type="entry name" value="GDHRDH"/>
</dbReference>
<keyword evidence="2" id="KW-0521">NADP</keyword>
<dbReference type="GO" id="GO:0016491">
    <property type="term" value="F:oxidoreductase activity"/>
    <property type="evidence" value="ECO:0007669"/>
    <property type="project" value="UniProtKB-KW"/>
</dbReference>
<dbReference type="InterPro" id="IPR020904">
    <property type="entry name" value="Sc_DH/Rdtase_CS"/>
</dbReference>
<evidence type="ECO:0000256" key="3">
    <source>
        <dbReference type="ARBA" id="ARBA00023002"/>
    </source>
</evidence>
<dbReference type="InterPro" id="IPR002347">
    <property type="entry name" value="SDR_fam"/>
</dbReference>
<dbReference type="Pfam" id="PF13561">
    <property type="entry name" value="adh_short_C2"/>
    <property type="match status" value="1"/>
</dbReference>
<dbReference type="InterPro" id="IPR036291">
    <property type="entry name" value="NAD(P)-bd_dom_sf"/>
</dbReference>
<dbReference type="FunFam" id="3.40.50.720:FF:000084">
    <property type="entry name" value="Short-chain dehydrogenase reductase"/>
    <property type="match status" value="1"/>
</dbReference>
<dbReference type="SUPFAM" id="SSF51735">
    <property type="entry name" value="NAD(P)-binding Rossmann-fold domains"/>
    <property type="match status" value="1"/>
</dbReference>
<name>A0A286U6Q1_9AGAM</name>
<comment type="similarity">
    <text evidence="1">Belongs to the short-chain dehydrogenases/reductases (SDR) family.</text>
</comment>
<evidence type="ECO:0000313" key="5">
    <source>
        <dbReference type="Proteomes" id="UP000217199"/>
    </source>
</evidence>
<proteinExistence type="inferred from homology"/>
<dbReference type="PANTHER" id="PTHR24321">
    <property type="entry name" value="DEHYDROGENASES, SHORT CHAIN"/>
    <property type="match status" value="1"/>
</dbReference>
<organism evidence="4 5">
    <name type="scientific">Pyrrhoderma noxium</name>
    <dbReference type="NCBI Taxonomy" id="2282107"/>
    <lineage>
        <taxon>Eukaryota</taxon>
        <taxon>Fungi</taxon>
        <taxon>Dikarya</taxon>
        <taxon>Basidiomycota</taxon>
        <taxon>Agaricomycotina</taxon>
        <taxon>Agaricomycetes</taxon>
        <taxon>Hymenochaetales</taxon>
        <taxon>Hymenochaetaceae</taxon>
        <taxon>Pyrrhoderma</taxon>
    </lineage>
</organism>
<evidence type="ECO:0000256" key="2">
    <source>
        <dbReference type="ARBA" id="ARBA00022857"/>
    </source>
</evidence>
<protein>
    <submittedName>
        <fullName evidence="4">Acetoin reductase family</fullName>
    </submittedName>
</protein>
<reference evidence="4 5" key="1">
    <citation type="journal article" date="2017" name="Mol. Ecol.">
        <title>Comparative and population genomic landscape of Phellinus noxius: A hypervariable fungus causing root rot in trees.</title>
        <authorList>
            <person name="Chung C.L."/>
            <person name="Lee T.J."/>
            <person name="Akiba M."/>
            <person name="Lee H.H."/>
            <person name="Kuo T.H."/>
            <person name="Liu D."/>
            <person name="Ke H.M."/>
            <person name="Yokoi T."/>
            <person name="Roa M.B."/>
            <person name="Lu M.J."/>
            <person name="Chang Y.Y."/>
            <person name="Ann P.J."/>
            <person name="Tsai J.N."/>
            <person name="Chen C.Y."/>
            <person name="Tzean S.S."/>
            <person name="Ota Y."/>
            <person name="Hattori T."/>
            <person name="Sahashi N."/>
            <person name="Liou R.F."/>
            <person name="Kikuchi T."/>
            <person name="Tsai I.J."/>
        </authorList>
    </citation>
    <scope>NUCLEOTIDE SEQUENCE [LARGE SCALE GENOMIC DNA]</scope>
    <source>
        <strain evidence="4 5">FFPRI411160</strain>
    </source>
</reference>
<dbReference type="PROSITE" id="PS00061">
    <property type="entry name" value="ADH_SHORT"/>
    <property type="match status" value="1"/>
</dbReference>
<dbReference type="Proteomes" id="UP000217199">
    <property type="component" value="Unassembled WGS sequence"/>
</dbReference>
<evidence type="ECO:0000256" key="1">
    <source>
        <dbReference type="ARBA" id="ARBA00006484"/>
    </source>
</evidence>
<dbReference type="PANTHER" id="PTHR24321:SF8">
    <property type="entry name" value="ESTRADIOL 17-BETA-DEHYDROGENASE 8-RELATED"/>
    <property type="match status" value="1"/>
</dbReference>
<gene>
    <name evidence="4" type="ORF">PNOK_0899300</name>
</gene>
<dbReference type="STRING" id="2282107.A0A286U6Q1"/>
<comment type="caution">
    <text evidence="4">The sequence shown here is derived from an EMBL/GenBank/DDBJ whole genome shotgun (WGS) entry which is preliminary data.</text>
</comment>
<evidence type="ECO:0000313" key="4">
    <source>
        <dbReference type="EMBL" id="PAV15232.1"/>
    </source>
</evidence>
<dbReference type="AlphaFoldDB" id="A0A286U6Q1"/>
<keyword evidence="3" id="KW-0560">Oxidoreductase</keyword>
<dbReference type="PRINTS" id="PR00080">
    <property type="entry name" value="SDRFAMILY"/>
</dbReference>
<keyword evidence="5" id="KW-1185">Reference proteome</keyword>
<sequence length="262" mass="27370">MSIVTKGVAIITGAASGIGRAVAIRLARDGFSVSLNDLQTSKEKLDSVADEISSVNGNVISIVGDVSKEKDVQNIVNKTVKELGSLNVMVANAGICLHNPLVELDTKAFDKTIDVNLKGVLYCYRYAASQMIKQGKGGRIIGASSITGKQGMADFPAYVATKFAIRGLTQSAALELGKYGITVNAYAPGVIDTEMTTNTNAAIAKKTGMPLDALVKPLIDMSAVKRIGNPEDIASLVSFIASANSSFITGQTISSNGGVFFD</sequence>
<accession>A0A286U6Q1</accession>
<dbReference type="FunCoup" id="A0A286U6Q1">
    <property type="interactions" value="18"/>
</dbReference>
<dbReference type="OrthoDB" id="498125at2759"/>